<evidence type="ECO:0000313" key="2">
    <source>
        <dbReference type="Proteomes" id="UP000030665"/>
    </source>
</evidence>
<proteinExistence type="predicted"/>
<evidence type="ECO:0000313" key="1">
    <source>
        <dbReference type="EMBL" id="CDW53485.1"/>
    </source>
</evidence>
<reference evidence="1" key="1">
    <citation type="submission" date="2014-01" db="EMBL/GenBank/DDBJ databases">
        <authorList>
            <person name="Aslett M."/>
        </authorList>
    </citation>
    <scope>NUCLEOTIDE SEQUENCE</scope>
</reference>
<sequence>MSKIDLLNDCEQNERMKKQRQCFNICSEKICRARITESIIRCIKR</sequence>
<protein>
    <submittedName>
        <fullName evidence="1">Uncharacterized protein</fullName>
    </submittedName>
</protein>
<dbReference type="EMBL" id="HG805855">
    <property type="protein sequence ID" value="CDW53485.1"/>
    <property type="molecule type" value="Genomic_DNA"/>
</dbReference>
<reference evidence="1" key="2">
    <citation type="submission" date="2014-03" db="EMBL/GenBank/DDBJ databases">
        <title>The whipworm genome and dual-species transcriptomics of an intimate host-pathogen interaction.</title>
        <authorList>
            <person name="Foth B.J."/>
            <person name="Tsai I.J."/>
            <person name="Reid A.J."/>
            <person name="Bancroft A.J."/>
            <person name="Nichol S."/>
            <person name="Tracey A."/>
            <person name="Holroyd N."/>
            <person name="Cotton J.A."/>
            <person name="Stanley E.J."/>
            <person name="Zarowiecki M."/>
            <person name="Liu J.Z."/>
            <person name="Huckvale T."/>
            <person name="Cooper P.J."/>
            <person name="Grencis R.K."/>
            <person name="Berriman M."/>
        </authorList>
    </citation>
    <scope>NUCLEOTIDE SEQUENCE [LARGE SCALE GENOMIC DNA]</scope>
</reference>
<accession>A0A077Z434</accession>
<dbReference type="Proteomes" id="UP000030665">
    <property type="component" value="Unassembled WGS sequence"/>
</dbReference>
<dbReference type="AlphaFoldDB" id="A0A077Z434"/>
<keyword evidence="2" id="KW-1185">Reference proteome</keyword>
<organism evidence="1 2">
    <name type="scientific">Trichuris trichiura</name>
    <name type="common">Whipworm</name>
    <name type="synonym">Trichocephalus trichiurus</name>
    <dbReference type="NCBI Taxonomy" id="36087"/>
    <lineage>
        <taxon>Eukaryota</taxon>
        <taxon>Metazoa</taxon>
        <taxon>Ecdysozoa</taxon>
        <taxon>Nematoda</taxon>
        <taxon>Enoplea</taxon>
        <taxon>Dorylaimia</taxon>
        <taxon>Trichinellida</taxon>
        <taxon>Trichuridae</taxon>
        <taxon>Trichuris</taxon>
    </lineage>
</organism>
<gene>
    <name evidence="1" type="ORF">TTRE_0000175001</name>
</gene>
<name>A0A077Z434_TRITR</name>